<gene>
    <name evidence="5" type="ORF">EVAR_103553_1</name>
</gene>
<dbReference type="InterPro" id="IPR043596">
    <property type="entry name" value="CFAP53/TCHP"/>
</dbReference>
<protein>
    <recommendedName>
        <fullName evidence="7">Trichoplein keratin filament-binding protein</fullName>
    </recommendedName>
</protein>
<dbReference type="EMBL" id="BGZK01001219">
    <property type="protein sequence ID" value="GBP74719.1"/>
    <property type="molecule type" value="Genomic_DNA"/>
</dbReference>
<keyword evidence="4" id="KW-0175">Coiled coil</keyword>
<dbReference type="GO" id="GO:0045095">
    <property type="term" value="C:keratin filament"/>
    <property type="evidence" value="ECO:0007669"/>
    <property type="project" value="TreeGrafter"/>
</dbReference>
<keyword evidence="6" id="KW-1185">Reference proteome</keyword>
<proteinExistence type="predicted"/>
<dbReference type="OrthoDB" id="6431598at2759"/>
<dbReference type="PANTHER" id="PTHR31183">
    <property type="entry name" value="TRICHOPLEIN KERATIN FILAMENT-BINDING PROTEIN FAMILY MEMBER"/>
    <property type="match status" value="1"/>
</dbReference>
<sequence>MTRQLPAWQLQALAAHRRDAELRKAEELKKVAHYFEKNTRASKLHEQWTTQDYYERATKDAELLNEKKTKSVKLQERRKKLELLLFQENMQLQEELKHVTSKPKLFKNGSLINDIPTSALEDINQGIREKEEELRRHEAELRLHHAWRARQPELRAAESYVRANRCKSAWMEQIIEKEMQKQKEEEETRQIIKERDESIRRQIQIEEERLREKEQKMKELRSCLEDQIAELSDKEKAVGMLRKQEEKQRIVLDQLKFLAKDRVKQHEKLASEQKTMLINMGLYKYKLKQKVKAVLMEIDLDLQMLENIKLTMLKDFIEEIEKDPIYKRLLDDAYTQLQEHREREALRQASIEALYDGEARLMAEKQDKERRLANLVVEITLPNIYISIEAQSFTDMPMYAIAVLVDCILDAVLG</sequence>
<evidence type="ECO:0000256" key="1">
    <source>
        <dbReference type="ARBA" id="ARBA00004245"/>
    </source>
</evidence>
<keyword evidence="2" id="KW-0963">Cytoplasm</keyword>
<evidence type="ECO:0000256" key="2">
    <source>
        <dbReference type="ARBA" id="ARBA00022490"/>
    </source>
</evidence>
<dbReference type="Proteomes" id="UP000299102">
    <property type="component" value="Unassembled WGS sequence"/>
</dbReference>
<name>A0A4C1YJB9_EUMVA</name>
<keyword evidence="3" id="KW-0206">Cytoskeleton</keyword>
<dbReference type="STRING" id="151549.A0A4C1YJB9"/>
<evidence type="ECO:0000256" key="4">
    <source>
        <dbReference type="SAM" id="Coils"/>
    </source>
</evidence>
<dbReference type="AlphaFoldDB" id="A0A4C1YJB9"/>
<dbReference type="GO" id="GO:0006915">
    <property type="term" value="P:apoptotic process"/>
    <property type="evidence" value="ECO:0007669"/>
    <property type="project" value="TreeGrafter"/>
</dbReference>
<evidence type="ECO:0000313" key="6">
    <source>
        <dbReference type="Proteomes" id="UP000299102"/>
    </source>
</evidence>
<evidence type="ECO:0008006" key="7">
    <source>
        <dbReference type="Google" id="ProtNLM"/>
    </source>
</evidence>
<organism evidence="5 6">
    <name type="scientific">Eumeta variegata</name>
    <name type="common">Bagworm moth</name>
    <name type="synonym">Eumeta japonica</name>
    <dbReference type="NCBI Taxonomy" id="151549"/>
    <lineage>
        <taxon>Eukaryota</taxon>
        <taxon>Metazoa</taxon>
        <taxon>Ecdysozoa</taxon>
        <taxon>Arthropoda</taxon>
        <taxon>Hexapoda</taxon>
        <taxon>Insecta</taxon>
        <taxon>Pterygota</taxon>
        <taxon>Neoptera</taxon>
        <taxon>Endopterygota</taxon>
        <taxon>Lepidoptera</taxon>
        <taxon>Glossata</taxon>
        <taxon>Ditrysia</taxon>
        <taxon>Tineoidea</taxon>
        <taxon>Psychidae</taxon>
        <taxon>Oiketicinae</taxon>
        <taxon>Eumeta</taxon>
    </lineage>
</organism>
<evidence type="ECO:0000256" key="3">
    <source>
        <dbReference type="ARBA" id="ARBA00023212"/>
    </source>
</evidence>
<comment type="subcellular location">
    <subcellularLocation>
        <location evidence="1">Cytoplasm</location>
        <location evidence="1">Cytoskeleton</location>
    </subcellularLocation>
</comment>
<comment type="caution">
    <text evidence="5">The sequence shown here is derived from an EMBL/GenBank/DDBJ whole genome shotgun (WGS) entry which is preliminary data.</text>
</comment>
<accession>A0A4C1YJB9</accession>
<feature type="coiled-coil region" evidence="4">
    <location>
        <begin position="167"/>
        <end position="234"/>
    </location>
</feature>
<reference evidence="5 6" key="1">
    <citation type="journal article" date="2019" name="Commun. Biol.">
        <title>The bagworm genome reveals a unique fibroin gene that provides high tensile strength.</title>
        <authorList>
            <person name="Kono N."/>
            <person name="Nakamura H."/>
            <person name="Ohtoshi R."/>
            <person name="Tomita M."/>
            <person name="Numata K."/>
            <person name="Arakawa K."/>
        </authorList>
    </citation>
    <scope>NUCLEOTIDE SEQUENCE [LARGE SCALE GENOMIC DNA]</scope>
</reference>
<evidence type="ECO:0000313" key="5">
    <source>
        <dbReference type="EMBL" id="GBP74719.1"/>
    </source>
</evidence>
<dbReference type="PANTHER" id="PTHR31183:SF2">
    <property type="entry name" value="TRICHOPLEIN KERATIN FILAMENT-BINDING PROTEIN"/>
    <property type="match status" value="1"/>
</dbReference>